<dbReference type="InterPro" id="IPR025640">
    <property type="entry name" value="GYF_2"/>
</dbReference>
<protein>
    <submittedName>
        <fullName evidence="2">Tubulin-like doman-containing protein</fullName>
    </submittedName>
</protein>
<feature type="domain" description="GYF" evidence="1">
    <location>
        <begin position="1187"/>
        <end position="1230"/>
    </location>
</feature>
<dbReference type="Gene3D" id="3.40.50.1440">
    <property type="entry name" value="Tubulin/FtsZ, GTPase domain"/>
    <property type="match status" value="1"/>
</dbReference>
<dbReference type="InterPro" id="IPR036525">
    <property type="entry name" value="Tubulin/FtsZ_GTPase_sf"/>
</dbReference>
<dbReference type="Proteomes" id="UP001326110">
    <property type="component" value="Chromosome"/>
</dbReference>
<evidence type="ECO:0000313" key="2">
    <source>
        <dbReference type="EMBL" id="WQH02864.1"/>
    </source>
</evidence>
<evidence type="ECO:0000313" key="3">
    <source>
        <dbReference type="Proteomes" id="UP001326110"/>
    </source>
</evidence>
<gene>
    <name evidence="2" type="ORF">SR858_17555</name>
</gene>
<keyword evidence="3" id="KW-1185">Reference proteome</keyword>
<organism evidence="2 3">
    <name type="scientific">Duganella zoogloeoides</name>
    <dbReference type="NCBI Taxonomy" id="75659"/>
    <lineage>
        <taxon>Bacteria</taxon>
        <taxon>Pseudomonadati</taxon>
        <taxon>Pseudomonadota</taxon>
        <taxon>Betaproteobacteria</taxon>
        <taxon>Burkholderiales</taxon>
        <taxon>Oxalobacteraceae</taxon>
        <taxon>Telluria group</taxon>
        <taxon>Duganella</taxon>
    </lineage>
</organism>
<proteinExistence type="predicted"/>
<accession>A0ABZ0XSZ1</accession>
<evidence type="ECO:0000259" key="1">
    <source>
        <dbReference type="Pfam" id="PF14237"/>
    </source>
</evidence>
<sequence length="1254" mass="138900">MENIHQAPGAGERKQEQTIELRPTLFIGIGGTGMEVLMRVRRRILNTMWGGNGARTRVDSLVDFPVAQFIQFDLDTGAVIDSGRAQTEDLQFEQVKFTDEDKIVEPFDMDKYSRDDDALERYPHIKEWLSLTPKKIRELGIDPSKGAGQIRAVSRLYLFDKYAKVRDKIRLKLKTLKASLSHEQQLSQLGLKMETSKFRIVVVGSVAGGTGSGAFLDMGLLARWLAKNEVGNADVELMLFLPTGYSGANKDRTEANGYAALMELESAMLGNKGYVGRWDTHDQPELPREPYNEVYLIDSGNLAQQHTKDIKDVYHMVADALFEDFASGDFARRKRSVAVNQAQHKNYLFDALVPKARFADMRLSYARRYSAFGQATLDTRQEARHDEQAHRWAGAMLRAFFGVGGNDLGVNRATDRQRDEFMGAHMALRPFTFSDFPQFSDRGVELRRSNGDFLDYQVVEDLLQDKSGLLLAGVEQRVNARIDAIRTGFDRKEWPQQVRDAVKLMERDAVRDQDSTADTTEDRVAKRRRELLEKIKQSVRDQLYAYLDNKEFGGLEYVLSLVEQIKDRLEAPGSGLMPALAVNGERYREIKEAVRTREYERLLNNLEQTRGGLFGGGEKQAVAVMDHLRVEIANALKFHLRAKAAEEAVILMQDLSHWLGRKTGVDAKGRAVWSGLVGELQAGREAVLDMLSQLQLANTILQQDLNSDHATLIAIPSNTPNQPLPGALQLREWADEAFRDLGGSKTLFPMLADAGERTVILVKVKRMAERQLSLATAVEGEAMRTDPLIESLEQMSITERLDRFRKLLACAMPWIDANLSGDFTVRADQFKCFIGVANAELFSRKFRAELESCVPTQAGITAGQLSIVETGIPGRAVCYCELSGVPMTVLRGLEGWRTSYRKEAEKSPTHTHIDSTQFSHPMVPTTDELNRLAEDFKQFLLAVMLGVLTRSSQRIVPPGQYQFAVAAGDLRRIGNERAMRQNGLPANYRDAIVARVQERLAELDGMQTVALAALASYYESAVYTSKLVDDATGNQHERKGFASALAGEAKRELIEKARRKGLTDSEIDKCITRLLAQHKTWANVVPDSDEDAYDWEVREPGEGLPRLKYALKPEMLVAGRIDALLGIGAASAGTAGGGFSASASMAGGGFDAPGAMGAMPAPGTMLGGAPIGGVGLAKVEAPVVHEYHLKVNGQKFGPFTALQVGQMAQAQQLQPAHTQVWRAGMTDWVAMPLMLELAHVLAPPAQQSSAMPPD</sequence>
<dbReference type="RefSeq" id="WP_019920293.1">
    <property type="nucleotide sequence ID" value="NZ_CP140152.1"/>
</dbReference>
<reference evidence="2 3" key="1">
    <citation type="submission" date="2023-11" db="EMBL/GenBank/DDBJ databases">
        <title>MicrobeMod: A computational toolkit for identifying prokaryotic methylation and restriction-modification with nanopore sequencing.</title>
        <authorList>
            <person name="Crits-Christoph A."/>
            <person name="Kang S.C."/>
            <person name="Lee H."/>
            <person name="Ostrov N."/>
        </authorList>
    </citation>
    <scope>NUCLEOTIDE SEQUENCE [LARGE SCALE GENOMIC DNA]</scope>
    <source>
        <strain evidence="2 3">ATCC 25935</strain>
    </source>
</reference>
<dbReference type="Pfam" id="PF14237">
    <property type="entry name" value="GYF_2"/>
    <property type="match status" value="1"/>
</dbReference>
<name>A0ABZ0XSZ1_9BURK</name>
<dbReference type="Pfam" id="PF13809">
    <property type="entry name" value="Tubulin_2"/>
    <property type="match status" value="1"/>
</dbReference>
<dbReference type="InterPro" id="IPR025904">
    <property type="entry name" value="Tubulin-like"/>
</dbReference>
<dbReference type="GeneID" id="43162192"/>
<dbReference type="EMBL" id="CP140152">
    <property type="protein sequence ID" value="WQH02864.1"/>
    <property type="molecule type" value="Genomic_DNA"/>
</dbReference>